<keyword evidence="7" id="KW-1185">Reference proteome</keyword>
<dbReference type="Gene3D" id="1.10.10.10">
    <property type="entry name" value="Winged helix-like DNA-binding domain superfamily/Winged helix DNA-binding domain"/>
    <property type="match status" value="1"/>
</dbReference>
<dbReference type="AlphaFoldDB" id="A0A7Z2T4D4"/>
<dbReference type="InterPro" id="IPR036388">
    <property type="entry name" value="WH-like_DNA-bd_sf"/>
</dbReference>
<dbReference type="PANTHER" id="PTHR30118">
    <property type="entry name" value="HTH-TYPE TRANSCRIPTIONAL REGULATOR LEUO-RELATED"/>
    <property type="match status" value="1"/>
</dbReference>
<dbReference type="Pfam" id="PF03466">
    <property type="entry name" value="LysR_substrate"/>
    <property type="match status" value="1"/>
</dbReference>
<evidence type="ECO:0000256" key="3">
    <source>
        <dbReference type="ARBA" id="ARBA00023125"/>
    </source>
</evidence>
<evidence type="ECO:0000256" key="2">
    <source>
        <dbReference type="ARBA" id="ARBA00023015"/>
    </source>
</evidence>
<evidence type="ECO:0000259" key="5">
    <source>
        <dbReference type="PROSITE" id="PS50931"/>
    </source>
</evidence>
<protein>
    <submittedName>
        <fullName evidence="6">LysR family transcriptional regulator</fullName>
    </submittedName>
</protein>
<accession>A0A7Z2T4D4</accession>
<keyword evidence="3" id="KW-0238">DNA-binding</keyword>
<feature type="domain" description="HTH lysR-type" evidence="5">
    <location>
        <begin position="9"/>
        <end position="66"/>
    </location>
</feature>
<dbReference type="Proteomes" id="UP000464262">
    <property type="component" value="Chromosome 1"/>
</dbReference>
<evidence type="ECO:0000256" key="1">
    <source>
        <dbReference type="ARBA" id="ARBA00009437"/>
    </source>
</evidence>
<dbReference type="KEGG" id="vas:GT360_11330"/>
<gene>
    <name evidence="6" type="ORF">GT360_11330</name>
</gene>
<sequence length="302" mass="34491">MSQFSWKGVDLNLLVSFQAIYRHKSVSLAAENCYVSQSAMSHSLQRMRNLFDDPLFDRVGSKMEPTTRAVELAPVVEKLLTMVQSELLPQRDFESGLFTGVCRIGLTDYAEQLFAPLLFDAIKEQAPNCQISFFNVNRSNYIEMIETSDLDIVIGSINVKSSRYLSELLYTEEHLCLFDPTSVNLNTPISLEAFASYEHALVSPDGQLQTQVDKILEQNGLRRRVGVSSRHFLTIRRLLLGRSLLCIVPKRFAEMEMDNHDFKALNPPVLVPKFDICLLYPKSREKDDKGKWLRDIVHKVVK</sequence>
<dbReference type="Gene3D" id="3.40.190.10">
    <property type="entry name" value="Periplasmic binding protein-like II"/>
    <property type="match status" value="2"/>
</dbReference>
<keyword evidence="2" id="KW-0805">Transcription regulation</keyword>
<dbReference type="InterPro" id="IPR036390">
    <property type="entry name" value="WH_DNA-bd_sf"/>
</dbReference>
<dbReference type="GO" id="GO:0003700">
    <property type="term" value="F:DNA-binding transcription factor activity"/>
    <property type="evidence" value="ECO:0007669"/>
    <property type="project" value="InterPro"/>
</dbReference>
<dbReference type="PANTHER" id="PTHR30118:SF15">
    <property type="entry name" value="TRANSCRIPTIONAL REGULATORY PROTEIN"/>
    <property type="match status" value="1"/>
</dbReference>
<evidence type="ECO:0000256" key="4">
    <source>
        <dbReference type="ARBA" id="ARBA00023163"/>
    </source>
</evidence>
<dbReference type="GO" id="GO:0003677">
    <property type="term" value="F:DNA binding"/>
    <property type="evidence" value="ECO:0007669"/>
    <property type="project" value="UniProtKB-KW"/>
</dbReference>
<evidence type="ECO:0000313" key="7">
    <source>
        <dbReference type="Proteomes" id="UP000464262"/>
    </source>
</evidence>
<name>A0A7Z2T4D4_9VIBR</name>
<dbReference type="SUPFAM" id="SSF53850">
    <property type="entry name" value="Periplasmic binding protein-like II"/>
    <property type="match status" value="1"/>
</dbReference>
<organism evidence="6 7">
    <name type="scientific">Vibrio astriarenae</name>
    <dbReference type="NCBI Taxonomy" id="1481923"/>
    <lineage>
        <taxon>Bacteria</taxon>
        <taxon>Pseudomonadati</taxon>
        <taxon>Pseudomonadota</taxon>
        <taxon>Gammaproteobacteria</taxon>
        <taxon>Vibrionales</taxon>
        <taxon>Vibrionaceae</taxon>
        <taxon>Vibrio</taxon>
    </lineage>
</organism>
<dbReference type="SUPFAM" id="SSF46785">
    <property type="entry name" value="Winged helix' DNA-binding domain"/>
    <property type="match status" value="1"/>
</dbReference>
<dbReference type="InterPro" id="IPR000847">
    <property type="entry name" value="LysR_HTH_N"/>
</dbReference>
<evidence type="ECO:0000313" key="6">
    <source>
        <dbReference type="EMBL" id="QIA64065.1"/>
    </source>
</evidence>
<keyword evidence="4" id="KW-0804">Transcription</keyword>
<dbReference type="PROSITE" id="PS50931">
    <property type="entry name" value="HTH_LYSR"/>
    <property type="match status" value="1"/>
</dbReference>
<dbReference type="RefSeq" id="WP_164648974.1">
    <property type="nucleotide sequence ID" value="NZ_CP047475.1"/>
</dbReference>
<reference evidence="6 7" key="1">
    <citation type="submission" date="2020-01" db="EMBL/GenBank/DDBJ databases">
        <title>Whole genome and functional gene identification of agarase of Vibrio HN897.</title>
        <authorList>
            <person name="Liu Y."/>
            <person name="Zhao Z."/>
        </authorList>
    </citation>
    <scope>NUCLEOTIDE SEQUENCE [LARGE SCALE GENOMIC DNA]</scope>
    <source>
        <strain evidence="6 7">HN897</strain>
    </source>
</reference>
<dbReference type="EMBL" id="CP047475">
    <property type="protein sequence ID" value="QIA64065.1"/>
    <property type="molecule type" value="Genomic_DNA"/>
</dbReference>
<dbReference type="InterPro" id="IPR050389">
    <property type="entry name" value="LysR-type_TF"/>
</dbReference>
<dbReference type="InterPro" id="IPR005119">
    <property type="entry name" value="LysR_subst-bd"/>
</dbReference>
<dbReference type="Pfam" id="PF00126">
    <property type="entry name" value="HTH_1"/>
    <property type="match status" value="1"/>
</dbReference>
<comment type="similarity">
    <text evidence="1">Belongs to the LysR transcriptional regulatory family.</text>
</comment>
<proteinExistence type="inferred from homology"/>